<keyword evidence="2" id="KW-0813">Transport</keyword>
<dbReference type="InterPro" id="IPR003593">
    <property type="entry name" value="AAA+_ATPase"/>
</dbReference>
<comment type="similarity">
    <text evidence="1">Belongs to the ABC transporter superfamily.</text>
</comment>
<dbReference type="OrthoDB" id="9802264at2"/>
<dbReference type="AlphaFoldDB" id="A0A2K8UJP6"/>
<evidence type="ECO:0000256" key="1">
    <source>
        <dbReference type="ARBA" id="ARBA00005417"/>
    </source>
</evidence>
<keyword evidence="3" id="KW-0547">Nucleotide-binding</keyword>
<dbReference type="InterPro" id="IPR050166">
    <property type="entry name" value="ABC_transporter_ATP-bind"/>
</dbReference>
<feature type="domain" description="ABC transporter" evidence="5">
    <location>
        <begin position="31"/>
        <end position="256"/>
    </location>
</feature>
<keyword evidence="4" id="KW-0067">ATP-binding</keyword>
<reference evidence="6 7" key="1">
    <citation type="submission" date="2017-03" db="EMBL/GenBank/DDBJ databases">
        <title>Complete genome sequence of Candidatus 'Thiodictyon syntrophicum' sp. nov. strain Cad16T, a photolithoautotroph purple sulfur bacterium isolated from an alpine meromictic lake.</title>
        <authorList>
            <person name="Luedin S.M."/>
            <person name="Pothier J.F."/>
            <person name="Danza F."/>
            <person name="Storelli N."/>
            <person name="Wittwer M."/>
            <person name="Tonolla M."/>
        </authorList>
    </citation>
    <scope>NUCLEOTIDE SEQUENCE [LARGE SCALE GENOMIC DNA]</scope>
    <source>
        <strain evidence="6 7">Cad16T</strain>
        <plasmid evidence="7">Plasmid pts485</plasmid>
    </source>
</reference>
<accession>A0A2K8UJP6</accession>
<dbReference type="GO" id="GO:0005524">
    <property type="term" value="F:ATP binding"/>
    <property type="evidence" value="ECO:0007669"/>
    <property type="project" value="UniProtKB-KW"/>
</dbReference>
<keyword evidence="7" id="KW-1185">Reference proteome</keyword>
<evidence type="ECO:0000256" key="4">
    <source>
        <dbReference type="ARBA" id="ARBA00022840"/>
    </source>
</evidence>
<name>A0A2K8UJP6_9GAMM</name>
<gene>
    <name evidence="6" type="ORF">THSYN_32770</name>
</gene>
<dbReference type="PROSITE" id="PS00211">
    <property type="entry name" value="ABC_TRANSPORTER_1"/>
    <property type="match status" value="1"/>
</dbReference>
<dbReference type="PROSITE" id="PS50893">
    <property type="entry name" value="ABC_TRANSPORTER_2"/>
    <property type="match status" value="1"/>
</dbReference>
<dbReference type="GO" id="GO:0016887">
    <property type="term" value="F:ATP hydrolysis activity"/>
    <property type="evidence" value="ECO:0007669"/>
    <property type="project" value="InterPro"/>
</dbReference>
<evidence type="ECO:0000259" key="5">
    <source>
        <dbReference type="PROSITE" id="PS50893"/>
    </source>
</evidence>
<geneLocation type="plasmid" evidence="7">
    <name>pts485</name>
</geneLocation>
<evidence type="ECO:0000256" key="2">
    <source>
        <dbReference type="ARBA" id="ARBA00022448"/>
    </source>
</evidence>
<dbReference type="PANTHER" id="PTHR42788:SF19">
    <property type="entry name" value="ALIPHATIC SULFONATES IMPORT ATP-BINDING PROTEIN SSUB 2"/>
    <property type="match status" value="1"/>
</dbReference>
<protein>
    <recommendedName>
        <fullName evidence="5">ABC transporter domain-containing protein</fullName>
    </recommendedName>
</protein>
<dbReference type="SMART" id="SM00382">
    <property type="entry name" value="AAA"/>
    <property type="match status" value="1"/>
</dbReference>
<dbReference type="EMBL" id="CP020372">
    <property type="protein sequence ID" value="AUB85732.1"/>
    <property type="molecule type" value="Genomic_DNA"/>
</dbReference>
<organism evidence="6 7">
    <name type="scientific">Candidatus Thiodictyon syntrophicum</name>
    <dbReference type="NCBI Taxonomy" id="1166950"/>
    <lineage>
        <taxon>Bacteria</taxon>
        <taxon>Pseudomonadati</taxon>
        <taxon>Pseudomonadota</taxon>
        <taxon>Gammaproteobacteria</taxon>
        <taxon>Chromatiales</taxon>
        <taxon>Chromatiaceae</taxon>
        <taxon>Thiodictyon</taxon>
    </lineage>
</organism>
<sequence length="289" mass="31011">MGCCNHLNALPTAGDAEDAPGGPRPSLADILVARKVYPDPATGHERLILDQVAFTLGPAEFVALVGPSGCGKSTLLHLIAGLDQAFTGSIRWPGTPDGRRPQLGYCFQNPRLLPWLTLRGNIDLVLDDPAARAAAVDTLLTTMGLAAVGHFPANRLSVGMQRRAALARAFAVQPRLLLMDEPFVSLDAPTAGQLRGLLLDLCERQRPTVIFVTHDLYEATLLADRLLFLSAPPTRVIGTVEVGIARDRRREVLVDARYGELKALFRALYQDAAGGPEQPVTDGTDARLG</sequence>
<dbReference type="SUPFAM" id="SSF52540">
    <property type="entry name" value="P-loop containing nucleoside triphosphate hydrolases"/>
    <property type="match status" value="1"/>
</dbReference>
<dbReference type="KEGG" id="tsy:THSYN_32770"/>
<dbReference type="Pfam" id="PF00005">
    <property type="entry name" value="ABC_tran"/>
    <property type="match status" value="1"/>
</dbReference>
<evidence type="ECO:0000313" key="6">
    <source>
        <dbReference type="EMBL" id="AUB85732.1"/>
    </source>
</evidence>
<dbReference type="Gene3D" id="3.40.50.300">
    <property type="entry name" value="P-loop containing nucleotide triphosphate hydrolases"/>
    <property type="match status" value="1"/>
</dbReference>
<keyword evidence="6" id="KW-0614">Plasmid</keyword>
<proteinExistence type="inferred from homology"/>
<dbReference type="PANTHER" id="PTHR42788">
    <property type="entry name" value="TAURINE IMPORT ATP-BINDING PROTEIN-RELATED"/>
    <property type="match status" value="1"/>
</dbReference>
<evidence type="ECO:0000256" key="3">
    <source>
        <dbReference type="ARBA" id="ARBA00022741"/>
    </source>
</evidence>
<dbReference type="InterPro" id="IPR017871">
    <property type="entry name" value="ABC_transporter-like_CS"/>
</dbReference>
<dbReference type="Proteomes" id="UP000232638">
    <property type="component" value="Plasmid pTs485"/>
</dbReference>
<evidence type="ECO:0000313" key="7">
    <source>
        <dbReference type="Proteomes" id="UP000232638"/>
    </source>
</evidence>
<dbReference type="InterPro" id="IPR003439">
    <property type="entry name" value="ABC_transporter-like_ATP-bd"/>
</dbReference>
<dbReference type="InterPro" id="IPR027417">
    <property type="entry name" value="P-loop_NTPase"/>
</dbReference>